<name>A0A657LN46_9HYPH</name>
<evidence type="ECO:0000313" key="6">
    <source>
        <dbReference type="EMBL" id="OJF92699.1"/>
    </source>
</evidence>
<evidence type="ECO:0000259" key="5">
    <source>
        <dbReference type="PROSITE" id="PS50937"/>
    </source>
</evidence>
<dbReference type="PRINTS" id="PR00040">
    <property type="entry name" value="HTHMERR"/>
</dbReference>
<evidence type="ECO:0000256" key="1">
    <source>
        <dbReference type="ARBA" id="ARBA00022491"/>
    </source>
</evidence>
<dbReference type="GO" id="GO:0003677">
    <property type="term" value="F:DNA binding"/>
    <property type="evidence" value="ECO:0007669"/>
    <property type="project" value="UniProtKB-KW"/>
</dbReference>
<gene>
    <name evidence="6" type="ORF">AX760_22290</name>
</gene>
<reference evidence="6 7" key="1">
    <citation type="submission" date="2016-02" db="EMBL/GenBank/DDBJ databases">
        <title>Genome sequencing of a beta-galactosidase producing bacteria Rhizobium sp. 59.</title>
        <authorList>
            <person name="Wang D."/>
            <person name="Kot W."/>
            <person name="Qin Y."/>
            <person name="Hansen L."/>
            <person name="Naqvi K."/>
            <person name="Rensing C."/>
        </authorList>
    </citation>
    <scope>NUCLEOTIDE SEQUENCE [LARGE SCALE GENOMIC DNA]</scope>
    <source>
        <strain evidence="6 7">59</strain>
    </source>
</reference>
<organism evidence="6 7">
    <name type="scientific">Pararhizobium antarcticum</name>
    <dbReference type="NCBI Taxonomy" id="1798805"/>
    <lineage>
        <taxon>Bacteria</taxon>
        <taxon>Pseudomonadati</taxon>
        <taxon>Pseudomonadota</taxon>
        <taxon>Alphaproteobacteria</taxon>
        <taxon>Hyphomicrobiales</taxon>
        <taxon>Rhizobiaceae</taxon>
        <taxon>Rhizobium/Agrobacterium group</taxon>
        <taxon>Pararhizobium</taxon>
    </lineage>
</organism>
<keyword evidence="3" id="KW-0238">DNA-binding</keyword>
<dbReference type="SUPFAM" id="SSF46955">
    <property type="entry name" value="Putative DNA-binding domain"/>
    <property type="match status" value="1"/>
</dbReference>
<dbReference type="GO" id="GO:0003700">
    <property type="term" value="F:DNA-binding transcription factor activity"/>
    <property type="evidence" value="ECO:0007669"/>
    <property type="project" value="InterPro"/>
</dbReference>
<dbReference type="OrthoDB" id="7817988at2"/>
<dbReference type="InterPro" id="IPR000551">
    <property type="entry name" value="MerR-type_HTH_dom"/>
</dbReference>
<evidence type="ECO:0000256" key="2">
    <source>
        <dbReference type="ARBA" id="ARBA00023015"/>
    </source>
</evidence>
<dbReference type="PANTHER" id="PTHR30204:SF69">
    <property type="entry name" value="MERR-FAMILY TRANSCRIPTIONAL REGULATOR"/>
    <property type="match status" value="1"/>
</dbReference>
<dbReference type="PROSITE" id="PS50937">
    <property type="entry name" value="HTH_MERR_2"/>
    <property type="match status" value="1"/>
</dbReference>
<keyword evidence="2" id="KW-0805">Transcription regulation</keyword>
<dbReference type="PANTHER" id="PTHR30204">
    <property type="entry name" value="REDOX-CYCLING DRUG-SENSING TRANSCRIPTIONAL ACTIVATOR SOXR"/>
    <property type="match status" value="1"/>
</dbReference>
<evidence type="ECO:0000256" key="4">
    <source>
        <dbReference type="ARBA" id="ARBA00023163"/>
    </source>
</evidence>
<keyword evidence="7" id="KW-1185">Reference proteome</keyword>
<dbReference type="Pfam" id="PF13411">
    <property type="entry name" value="MerR_1"/>
    <property type="match status" value="1"/>
</dbReference>
<evidence type="ECO:0000256" key="3">
    <source>
        <dbReference type="ARBA" id="ARBA00023125"/>
    </source>
</evidence>
<dbReference type="AlphaFoldDB" id="A0A657LN46"/>
<dbReference type="Proteomes" id="UP000182661">
    <property type="component" value="Unassembled WGS sequence"/>
</dbReference>
<dbReference type="SMART" id="SM00422">
    <property type="entry name" value="HTH_MERR"/>
    <property type="match status" value="1"/>
</dbReference>
<comment type="caution">
    <text evidence="6">The sequence shown here is derived from an EMBL/GenBank/DDBJ whole genome shotgun (WGS) entry which is preliminary data.</text>
</comment>
<sequence>MKFTANKETSLTAAQCAKRIGLTVRALRLYEQAGLVRPGRTGKNWRVYGTSEVARLNEIIALKRLGLSLQHIAQLLGGQATDLDRMLSMQNLALKEKLQRIQYSLSIVENLRTKIAAGDLLSVDELLTLARDTNMDNTSSEAIAWRRYEQARPRKEKKIDPALYAEYEGYYALDQLAYIITNRDGRLFSHLPGQPELEIFPEDVDHFFYKAVQAQLTFNRNVDGEIVGLVLHQHGYEHDAPRVEDDRGMALEDALADRIRQKRPVENGQALLRLVIEDLLGEPDYKLLTPPLANLAWEQSESAGPFFKSLGALKDLAFEKVTKEGWDLYDVSFENGRLYWSFVLDDAGSFSGLYYRSHHETD</sequence>
<proteinExistence type="predicted"/>
<feature type="domain" description="HTH merR-type" evidence="5">
    <location>
        <begin position="10"/>
        <end position="78"/>
    </location>
</feature>
<protein>
    <submittedName>
        <fullName evidence="6">Transcriptional regulator</fullName>
    </submittedName>
</protein>
<dbReference type="RefSeq" id="WP_071834787.1">
    <property type="nucleotide sequence ID" value="NZ_LSRP01000113.1"/>
</dbReference>
<accession>A0A657LN46</accession>
<dbReference type="InterPro" id="IPR009061">
    <property type="entry name" value="DNA-bd_dom_put_sf"/>
</dbReference>
<dbReference type="InterPro" id="IPR047057">
    <property type="entry name" value="MerR_fam"/>
</dbReference>
<dbReference type="EMBL" id="LSRP01000113">
    <property type="protein sequence ID" value="OJF92699.1"/>
    <property type="molecule type" value="Genomic_DNA"/>
</dbReference>
<dbReference type="Gene3D" id="1.10.1660.10">
    <property type="match status" value="1"/>
</dbReference>
<keyword evidence="4" id="KW-0804">Transcription</keyword>
<keyword evidence="1" id="KW-0678">Repressor</keyword>
<evidence type="ECO:0000313" key="7">
    <source>
        <dbReference type="Proteomes" id="UP000182661"/>
    </source>
</evidence>